<reference evidence="1 2" key="1">
    <citation type="submission" date="2010-08" db="EMBL/GenBank/DDBJ databases">
        <title>Complete sequence of Clostridium cellulovorans 743B.</title>
        <authorList>
            <consortium name="US DOE Joint Genome Institute"/>
            <person name="Lucas S."/>
            <person name="Copeland A."/>
            <person name="Lapidus A."/>
            <person name="Cheng J.-F."/>
            <person name="Bruce D."/>
            <person name="Goodwin L."/>
            <person name="Pitluck S."/>
            <person name="Chertkov O."/>
            <person name="Detter J.C."/>
            <person name="Han C."/>
            <person name="Tapia R."/>
            <person name="Land M."/>
            <person name="Hauser L."/>
            <person name="Chang Y.-J."/>
            <person name="Jeffries C."/>
            <person name="Kyrpides N."/>
            <person name="Ivanova N."/>
            <person name="Mikhailova N."/>
            <person name="Hemme C.L."/>
            <person name="Woyke T."/>
        </authorList>
    </citation>
    <scope>NUCLEOTIDE SEQUENCE [LARGE SCALE GENOMIC DNA]</scope>
    <source>
        <strain evidence="2">ATCC 35296 / DSM 3052 / OCM 3 / 743B</strain>
    </source>
</reference>
<name>D9SMH7_CLOC7</name>
<sequence length="328" mass="38992">MNKKILHMNEPIINTYNSYGSILSMIADDENAWLWLYNNFIQIRYVYSWNSYFFDNHHLFFDNCPYFYHYNIPKSILLSKWNGSMKDFIVDSINGGLYIYLYVDRYYISESSSYNRASEVHEVFIYGYDIEDNSVYIADNLLDGKYIRTKVPFEEIENGYFNIKYKVDFFLNLHLFKKSEGAIVNFDFEQVVSSINNYLYSKKTIDVSFSEKCIFGLDAVERIVDILDNVSVQEDMYLDIRALHLFYEHKLLMKLRLEYMVNKGFLVNGEKFIEAYSSLNKNYGTIRNLALKYNITKMNNILLRISELLKDQIATEKMVLNELLDRFS</sequence>
<gene>
    <name evidence="1" type="ordered locus">Clocel_4172</name>
</gene>
<keyword evidence="2" id="KW-1185">Reference proteome</keyword>
<proteinExistence type="predicted"/>
<dbReference type="HOGENOM" id="CLU_062789_0_0_9"/>
<organism evidence="1 2">
    <name type="scientific">Clostridium cellulovorans (strain ATCC 35296 / DSM 3052 / OCM 3 / 743B)</name>
    <dbReference type="NCBI Taxonomy" id="573061"/>
    <lineage>
        <taxon>Bacteria</taxon>
        <taxon>Bacillati</taxon>
        <taxon>Bacillota</taxon>
        <taxon>Clostridia</taxon>
        <taxon>Eubacteriales</taxon>
        <taxon>Clostridiaceae</taxon>
        <taxon>Clostridium</taxon>
    </lineage>
</organism>
<protein>
    <recommendedName>
        <fullName evidence="3">Butirosin biosynthesis protein H N-terminal domain-containing protein</fullName>
    </recommendedName>
</protein>
<accession>D9SMH7</accession>
<dbReference type="EMBL" id="CP002160">
    <property type="protein sequence ID" value="ADL53833.1"/>
    <property type="molecule type" value="Genomic_DNA"/>
</dbReference>
<dbReference type="OrthoDB" id="2624539at2"/>
<dbReference type="RefSeq" id="WP_010074188.1">
    <property type="nucleotide sequence ID" value="NC_014393.1"/>
</dbReference>
<dbReference type="Proteomes" id="UP000002730">
    <property type="component" value="Chromosome"/>
</dbReference>
<dbReference type="AlphaFoldDB" id="D9SMH7"/>
<dbReference type="KEGG" id="ccb:Clocel_4172"/>
<dbReference type="eggNOG" id="ENOG5031SEA">
    <property type="taxonomic scope" value="Bacteria"/>
</dbReference>
<dbReference type="STRING" id="573061.Clocel_4172"/>
<evidence type="ECO:0008006" key="3">
    <source>
        <dbReference type="Google" id="ProtNLM"/>
    </source>
</evidence>
<evidence type="ECO:0000313" key="1">
    <source>
        <dbReference type="EMBL" id="ADL53833.1"/>
    </source>
</evidence>
<evidence type="ECO:0000313" key="2">
    <source>
        <dbReference type="Proteomes" id="UP000002730"/>
    </source>
</evidence>